<dbReference type="Proteomes" id="UP000293823">
    <property type="component" value="Unassembled WGS sequence"/>
</dbReference>
<sequence length="71" mass="7894">MVRRTDPKDDEWRNVRDAKKRKQIQDRLAQRARRMAAITTSSAGYQTVSSATAPRPIPNISKGPCNTGGPN</sequence>
<feature type="region of interest" description="Disordered" evidence="1">
    <location>
        <begin position="41"/>
        <end position="71"/>
    </location>
</feature>
<comment type="caution">
    <text evidence="2">The sequence shown here is derived from an EMBL/GenBank/DDBJ whole genome shotgun (WGS) entry which is preliminary data.</text>
</comment>
<dbReference type="AlphaFoldDB" id="A0A4Q4S5B6"/>
<feature type="compositionally biased region" description="Polar residues" evidence="1">
    <location>
        <begin position="41"/>
        <end position="52"/>
    </location>
</feature>
<organism evidence="2 3">
    <name type="scientific">Alternaria arborescens</name>
    <dbReference type="NCBI Taxonomy" id="156630"/>
    <lineage>
        <taxon>Eukaryota</taxon>
        <taxon>Fungi</taxon>
        <taxon>Dikarya</taxon>
        <taxon>Ascomycota</taxon>
        <taxon>Pezizomycotina</taxon>
        <taxon>Dothideomycetes</taxon>
        <taxon>Pleosporomycetidae</taxon>
        <taxon>Pleosporales</taxon>
        <taxon>Pleosporineae</taxon>
        <taxon>Pleosporaceae</taxon>
        <taxon>Alternaria</taxon>
        <taxon>Alternaria sect. Alternaria</taxon>
    </lineage>
</organism>
<dbReference type="EMBL" id="PEJP01000019">
    <property type="protein sequence ID" value="RYO64952.1"/>
    <property type="molecule type" value="Genomic_DNA"/>
</dbReference>
<keyword evidence="3" id="KW-1185">Reference proteome</keyword>
<reference evidence="3" key="1">
    <citation type="journal article" date="2019" name="bioRxiv">
        <title>Genomics, evolutionary history and diagnostics of the Alternaria alternata species group including apple and Asian pear pathotypes.</title>
        <authorList>
            <person name="Armitage A.D."/>
            <person name="Cockerton H.M."/>
            <person name="Sreenivasaprasad S."/>
            <person name="Woodhall J.W."/>
            <person name="Lane C.R."/>
            <person name="Harrison R.J."/>
            <person name="Clarkson J.P."/>
        </authorList>
    </citation>
    <scope>NUCLEOTIDE SEQUENCE [LARGE SCALE GENOMIC DNA]</scope>
    <source>
        <strain evidence="3">RGR 97.0016</strain>
    </source>
</reference>
<evidence type="ECO:0000313" key="2">
    <source>
        <dbReference type="EMBL" id="RYO64952.1"/>
    </source>
</evidence>
<accession>A0A4Q4S5B6</accession>
<evidence type="ECO:0000256" key="1">
    <source>
        <dbReference type="SAM" id="MobiDB-lite"/>
    </source>
</evidence>
<dbReference type="OrthoDB" id="2245989at2759"/>
<protein>
    <submittedName>
        <fullName evidence="2">Uncharacterized protein</fullName>
    </submittedName>
</protein>
<gene>
    <name evidence="2" type="ORF">AA0113_g5551</name>
</gene>
<feature type="region of interest" description="Disordered" evidence="1">
    <location>
        <begin position="1"/>
        <end position="29"/>
    </location>
</feature>
<name>A0A4Q4S5B6_9PLEO</name>
<evidence type="ECO:0000313" key="3">
    <source>
        <dbReference type="Proteomes" id="UP000293823"/>
    </source>
</evidence>
<proteinExistence type="predicted"/>